<keyword evidence="2" id="KW-0067">ATP-binding</keyword>
<dbReference type="Proteomes" id="UP000298138">
    <property type="component" value="Unassembled WGS sequence"/>
</dbReference>
<dbReference type="GO" id="GO:0006000">
    <property type="term" value="P:fructose metabolic process"/>
    <property type="evidence" value="ECO:0007669"/>
    <property type="project" value="InterPro"/>
</dbReference>
<dbReference type="GO" id="GO:0004331">
    <property type="term" value="F:fructose-2,6-bisphosphate 2-phosphatase activity"/>
    <property type="evidence" value="ECO:0007669"/>
    <property type="project" value="TreeGrafter"/>
</dbReference>
<accession>A0A4S2MWU6</accession>
<dbReference type="SUPFAM" id="SSF53254">
    <property type="entry name" value="Phosphoglycerate mutase-like"/>
    <property type="match status" value="1"/>
</dbReference>
<proteinExistence type="predicted"/>
<keyword evidence="5" id="KW-0808">Transferase</keyword>
<feature type="domain" description="6-phosphofructo-2-kinase" evidence="4">
    <location>
        <begin position="45"/>
        <end position="264"/>
    </location>
</feature>
<dbReference type="Gene3D" id="3.40.50.1240">
    <property type="entry name" value="Phosphoglycerate mutase-like"/>
    <property type="match status" value="1"/>
</dbReference>
<dbReference type="Pfam" id="PF00300">
    <property type="entry name" value="His_Phos_1"/>
    <property type="match status" value="1"/>
</dbReference>
<dbReference type="Pfam" id="PF01591">
    <property type="entry name" value="6PF2K"/>
    <property type="match status" value="1"/>
</dbReference>
<dbReference type="PANTHER" id="PTHR10606:SF39">
    <property type="entry name" value="6-PHOSPHOFRUCTO-2-KINASE_FRUCTOSE-2,6-BISPHOSPHATASE YLR345W-RELATED"/>
    <property type="match status" value="1"/>
</dbReference>
<dbReference type="AlphaFoldDB" id="A0A4S2MWU6"/>
<feature type="region of interest" description="Disordered" evidence="3">
    <location>
        <begin position="1"/>
        <end position="36"/>
    </location>
</feature>
<dbReference type="Gene3D" id="3.40.50.300">
    <property type="entry name" value="P-loop containing nucleotide triphosphate hydrolases"/>
    <property type="match status" value="1"/>
</dbReference>
<dbReference type="GO" id="GO:0005524">
    <property type="term" value="F:ATP binding"/>
    <property type="evidence" value="ECO:0007669"/>
    <property type="project" value="UniProtKB-KW"/>
</dbReference>
<dbReference type="FunFam" id="3.40.50.1240:FF:000031">
    <property type="entry name" value="6-phosphofructo-2-kinase/fructose-2, 6-bisphosphatase"/>
    <property type="match status" value="1"/>
</dbReference>
<dbReference type="FunFam" id="3.40.50.300:FF:001280">
    <property type="entry name" value="Related to 6-phosphofructo-2-kinase"/>
    <property type="match status" value="1"/>
</dbReference>
<protein>
    <submittedName>
        <fullName evidence="5">Bifunctional 6-phosphofructo-2-kinase/fructose-2,6-bisphosphate 2-phosphatase</fullName>
    </submittedName>
</protein>
<keyword evidence="5" id="KW-0418">Kinase</keyword>
<dbReference type="SUPFAM" id="SSF52540">
    <property type="entry name" value="P-loop containing nucleoside triphosphate hydrolases"/>
    <property type="match status" value="1"/>
</dbReference>
<dbReference type="FunCoup" id="A0A4S2MWU6">
    <property type="interactions" value="130"/>
</dbReference>
<sequence>MANSVPEGAPTSPIRKRRQSNVDVDAIHDDPGSESMAPAQLYATESGQLFHSGKLAIVTVGLPARGKTHISVALLRYLRWLGVKTRAFHLGDYRRAHMGEGKDVPADYFHVNASPSSQAIRKMILEKCWMDLHHFFDEENGQIAIYDAVNPLAKGRKKLEEEFRKKGIQTIFIESYVDDPKIIEQNVRNVKISSPDYANWDPDAAVQDYIRRINIKIPDFETITDSTQSYIKMINAGKRIIVNRCRFGYLPQRMVFYLMNLHIQSRKTYFARAGISAQEDSYRADAPLCKAGREYSKRLIDALMKHREQEYKEALEEGSDDPETPLAVWTSTRRRTVQTAEPFIQAGLKIKQRPQMSQLNPGDAEKLDDEQIQEMYPEEWEKHQLDPFHHRYPRGESYHDLAVRMEPIILELERDKNDLIIIAHESVLRVMYGYLMACSTQDIPTLMFPRNEIVEIIPASYINRAKRIPIPGVKPSGEIV</sequence>
<dbReference type="PIRSF" id="PIRSF000709">
    <property type="entry name" value="6PFK_2-Ptase"/>
    <property type="match status" value="1"/>
</dbReference>
<evidence type="ECO:0000313" key="5">
    <source>
        <dbReference type="EMBL" id="TGZ81120.1"/>
    </source>
</evidence>
<evidence type="ECO:0000313" key="6">
    <source>
        <dbReference type="Proteomes" id="UP000298138"/>
    </source>
</evidence>
<dbReference type="SMART" id="SM00855">
    <property type="entry name" value="PGAM"/>
    <property type="match status" value="1"/>
</dbReference>
<keyword evidence="6" id="KW-1185">Reference proteome</keyword>
<name>A0A4S2MWU6_9PEZI</name>
<organism evidence="5 6">
    <name type="scientific">Ascodesmis nigricans</name>
    <dbReference type="NCBI Taxonomy" id="341454"/>
    <lineage>
        <taxon>Eukaryota</taxon>
        <taxon>Fungi</taxon>
        <taxon>Dikarya</taxon>
        <taxon>Ascomycota</taxon>
        <taxon>Pezizomycotina</taxon>
        <taxon>Pezizomycetes</taxon>
        <taxon>Pezizales</taxon>
        <taxon>Ascodesmidaceae</taxon>
        <taxon>Ascodesmis</taxon>
    </lineage>
</organism>
<evidence type="ECO:0000256" key="2">
    <source>
        <dbReference type="ARBA" id="ARBA00022840"/>
    </source>
</evidence>
<evidence type="ECO:0000256" key="1">
    <source>
        <dbReference type="ARBA" id="ARBA00022741"/>
    </source>
</evidence>
<dbReference type="InParanoid" id="A0A4S2MWU6"/>
<reference evidence="5 6" key="1">
    <citation type="submission" date="2019-04" db="EMBL/GenBank/DDBJ databases">
        <title>Comparative genomics and transcriptomics to analyze fruiting body development in filamentous ascomycetes.</title>
        <authorList>
            <consortium name="DOE Joint Genome Institute"/>
            <person name="Lutkenhaus R."/>
            <person name="Traeger S."/>
            <person name="Breuer J."/>
            <person name="Kuo A."/>
            <person name="Lipzen A."/>
            <person name="Pangilinan J."/>
            <person name="Dilworth D."/>
            <person name="Sandor L."/>
            <person name="Poggeler S."/>
            <person name="Barry K."/>
            <person name="Grigoriev I.V."/>
            <person name="Nowrousian M."/>
        </authorList>
    </citation>
    <scope>NUCLEOTIDE SEQUENCE [LARGE SCALE GENOMIC DNA]</scope>
    <source>
        <strain evidence="5 6">CBS 389.68</strain>
    </source>
</reference>
<dbReference type="InterPro" id="IPR013078">
    <property type="entry name" value="His_Pase_superF_clade-1"/>
</dbReference>
<dbReference type="PRINTS" id="PR00991">
    <property type="entry name" value="6PFRUCTKNASE"/>
</dbReference>
<evidence type="ECO:0000256" key="3">
    <source>
        <dbReference type="SAM" id="MobiDB-lite"/>
    </source>
</evidence>
<evidence type="ECO:0000259" key="4">
    <source>
        <dbReference type="Pfam" id="PF01591"/>
    </source>
</evidence>
<dbReference type="PANTHER" id="PTHR10606">
    <property type="entry name" value="6-PHOSPHOFRUCTO-2-KINASE/FRUCTOSE-2,6-BISPHOSPHATASE"/>
    <property type="match status" value="1"/>
</dbReference>
<dbReference type="InterPro" id="IPR013079">
    <property type="entry name" value="6Phosfructo_kin"/>
</dbReference>
<dbReference type="InterPro" id="IPR027417">
    <property type="entry name" value="P-loop_NTPase"/>
</dbReference>
<dbReference type="EMBL" id="ML220121">
    <property type="protein sequence ID" value="TGZ81120.1"/>
    <property type="molecule type" value="Genomic_DNA"/>
</dbReference>
<dbReference type="CDD" id="cd07067">
    <property type="entry name" value="HP_PGM_like"/>
    <property type="match status" value="1"/>
</dbReference>
<dbReference type="InterPro" id="IPR029033">
    <property type="entry name" value="His_PPase_superfam"/>
</dbReference>
<keyword evidence="1" id="KW-0547">Nucleotide-binding</keyword>
<dbReference type="GO" id="GO:0005829">
    <property type="term" value="C:cytosol"/>
    <property type="evidence" value="ECO:0007669"/>
    <property type="project" value="TreeGrafter"/>
</dbReference>
<dbReference type="GO" id="GO:0003873">
    <property type="term" value="F:6-phosphofructo-2-kinase activity"/>
    <property type="evidence" value="ECO:0007669"/>
    <property type="project" value="InterPro"/>
</dbReference>
<dbReference type="GO" id="GO:0006003">
    <property type="term" value="P:fructose 2,6-bisphosphate metabolic process"/>
    <property type="evidence" value="ECO:0007669"/>
    <property type="project" value="InterPro"/>
</dbReference>
<dbReference type="InterPro" id="IPR003094">
    <property type="entry name" value="6Pfruct_kin"/>
</dbReference>
<dbReference type="STRING" id="341454.A0A4S2MWU6"/>
<dbReference type="OrthoDB" id="267323at2759"/>
<gene>
    <name evidence="5" type="ORF">EX30DRAFT_341084</name>
</gene>